<evidence type="ECO:0000256" key="4">
    <source>
        <dbReference type="ARBA" id="ARBA00023125"/>
    </source>
</evidence>
<keyword evidence="7" id="KW-0804">Transcription</keyword>
<dbReference type="PROSITE" id="PS50949">
    <property type="entry name" value="HTH_GNTR"/>
    <property type="match status" value="1"/>
</dbReference>
<dbReference type="PRINTS" id="PR00035">
    <property type="entry name" value="HTHGNTR"/>
</dbReference>
<proteinExistence type="predicted"/>
<accession>A0A927H0J9</accession>
<evidence type="ECO:0000256" key="1">
    <source>
        <dbReference type="ARBA" id="ARBA00022475"/>
    </source>
</evidence>
<keyword evidence="1" id="KW-1003">Cell membrane</keyword>
<evidence type="ECO:0000256" key="8">
    <source>
        <dbReference type="ARBA" id="ARBA00023288"/>
    </source>
</evidence>
<evidence type="ECO:0000256" key="7">
    <source>
        <dbReference type="ARBA" id="ARBA00023163"/>
    </source>
</evidence>
<keyword evidence="2" id="KW-0732">Signal</keyword>
<comment type="caution">
    <text evidence="10">The sequence shown here is derived from an EMBL/GenBank/DDBJ whole genome shotgun (WGS) entry which is preliminary data.</text>
</comment>
<dbReference type="Gene3D" id="1.10.10.10">
    <property type="entry name" value="Winged helix-like DNA-binding domain superfamily/Winged helix DNA-binding domain"/>
    <property type="match status" value="1"/>
</dbReference>
<dbReference type="GO" id="GO:0003677">
    <property type="term" value="F:DNA binding"/>
    <property type="evidence" value="ECO:0007669"/>
    <property type="project" value="UniProtKB-KW"/>
</dbReference>
<dbReference type="Pfam" id="PF00392">
    <property type="entry name" value="GntR"/>
    <property type="match status" value="1"/>
</dbReference>
<sequence length="464" mass="53380">MSETTDRKPFRIRLQTMINEVREKIRDDTYPKDSYLPSESALAKQFQLSNNSVRKGLAQLVEEGLIVKVDKVGSKVSGAKHFRKTTLNIVGYPMNNRDLDFTGIIKDFQALYPSIQVTWNDHLPRGSFVLGQYVPNVVEYICRATADLILLDHLQFRQLIESGHSDLLDEVEPAEETFSFLNEAFTVEGRMYVQPVIFSPVVLGYNREHFRQAGLQEPDSSWRWDDLVQAAVRLTVPNERNGFYFYRISENRWPLLLLQSGIPFTAANDAEDKRDYLGTQLLDSIRLYGKLTGNNSFFPNYMSESPHDTSRLFLEGKISMTLLTYSSMNDLKHSNLDYDISPVPFMHTPISLLTIMGMIVNKNSQNKEAAQLFADFIRSRETQEAIRKRTLSLPAMKPAAIMPVRDNFNRPIHDSLFREIIPSYRTTSDLNMPMSKFQPLLQVLKLYWSNLIDEPALCEQLKQL</sequence>
<dbReference type="InterPro" id="IPR036388">
    <property type="entry name" value="WH-like_DNA-bd_sf"/>
</dbReference>
<dbReference type="InterPro" id="IPR000524">
    <property type="entry name" value="Tscrpt_reg_HTH_GntR"/>
</dbReference>
<evidence type="ECO:0000313" key="11">
    <source>
        <dbReference type="Proteomes" id="UP000639396"/>
    </source>
</evidence>
<keyword evidence="5" id="KW-0472">Membrane</keyword>
<protein>
    <submittedName>
        <fullName evidence="10">Extracellular solute-binding protein</fullName>
    </submittedName>
</protein>
<dbReference type="InterPro" id="IPR050490">
    <property type="entry name" value="Bact_solute-bd_prot1"/>
</dbReference>
<name>A0A927H0J9_9BACL</name>
<dbReference type="PANTHER" id="PTHR43649">
    <property type="entry name" value="ARABINOSE-BINDING PROTEIN-RELATED"/>
    <property type="match status" value="1"/>
</dbReference>
<evidence type="ECO:0000256" key="3">
    <source>
        <dbReference type="ARBA" id="ARBA00023015"/>
    </source>
</evidence>
<feature type="domain" description="HTH gntR-type" evidence="9">
    <location>
        <begin position="11"/>
        <end position="79"/>
    </location>
</feature>
<dbReference type="RefSeq" id="WP_190928816.1">
    <property type="nucleotide sequence ID" value="NZ_JACXJA010000017.1"/>
</dbReference>
<dbReference type="InterPro" id="IPR006059">
    <property type="entry name" value="SBP"/>
</dbReference>
<dbReference type="SUPFAM" id="SSF53850">
    <property type="entry name" value="Periplasmic binding protein-like II"/>
    <property type="match status" value="1"/>
</dbReference>
<dbReference type="InterPro" id="IPR036390">
    <property type="entry name" value="WH_DNA-bd_sf"/>
</dbReference>
<dbReference type="EMBL" id="JACXJA010000017">
    <property type="protein sequence ID" value="MBD2863222.1"/>
    <property type="molecule type" value="Genomic_DNA"/>
</dbReference>
<dbReference type="Proteomes" id="UP000639396">
    <property type="component" value="Unassembled WGS sequence"/>
</dbReference>
<organism evidence="10 11">
    <name type="scientific">Paenibacillus oceani</name>
    <dbReference type="NCBI Taxonomy" id="2772510"/>
    <lineage>
        <taxon>Bacteria</taxon>
        <taxon>Bacillati</taxon>
        <taxon>Bacillota</taxon>
        <taxon>Bacilli</taxon>
        <taxon>Bacillales</taxon>
        <taxon>Paenibacillaceae</taxon>
        <taxon>Paenibacillus</taxon>
    </lineage>
</organism>
<evidence type="ECO:0000259" key="9">
    <source>
        <dbReference type="PROSITE" id="PS50949"/>
    </source>
</evidence>
<dbReference type="PANTHER" id="PTHR43649:SF33">
    <property type="entry name" value="POLYGALACTURONAN_RHAMNOGALACTURONAN-BINDING PROTEIN YTCQ"/>
    <property type="match status" value="1"/>
</dbReference>
<keyword evidence="8" id="KW-0449">Lipoprotein</keyword>
<dbReference type="Gene3D" id="3.40.190.10">
    <property type="entry name" value="Periplasmic binding protein-like II"/>
    <property type="match status" value="1"/>
</dbReference>
<dbReference type="SMART" id="SM00345">
    <property type="entry name" value="HTH_GNTR"/>
    <property type="match status" value="1"/>
</dbReference>
<dbReference type="SUPFAM" id="SSF46785">
    <property type="entry name" value="Winged helix' DNA-binding domain"/>
    <property type="match status" value="1"/>
</dbReference>
<keyword evidence="4" id="KW-0238">DNA-binding</keyword>
<dbReference type="AlphaFoldDB" id="A0A927H0J9"/>
<keyword evidence="6" id="KW-0564">Palmitate</keyword>
<reference evidence="10" key="1">
    <citation type="submission" date="2020-09" db="EMBL/GenBank/DDBJ databases">
        <title>A novel bacterium of genus Paenibacillus, isolated from South China Sea.</title>
        <authorList>
            <person name="Huang H."/>
            <person name="Mo K."/>
            <person name="Hu Y."/>
        </authorList>
    </citation>
    <scope>NUCLEOTIDE SEQUENCE</scope>
    <source>
        <strain evidence="10">IB182363</strain>
    </source>
</reference>
<dbReference type="GO" id="GO:0003700">
    <property type="term" value="F:DNA-binding transcription factor activity"/>
    <property type="evidence" value="ECO:0007669"/>
    <property type="project" value="InterPro"/>
</dbReference>
<gene>
    <name evidence="10" type="ORF">IDH45_14610</name>
</gene>
<dbReference type="CDD" id="cd07377">
    <property type="entry name" value="WHTH_GntR"/>
    <property type="match status" value="1"/>
</dbReference>
<evidence type="ECO:0000256" key="6">
    <source>
        <dbReference type="ARBA" id="ARBA00023139"/>
    </source>
</evidence>
<dbReference type="Pfam" id="PF01547">
    <property type="entry name" value="SBP_bac_1"/>
    <property type="match status" value="1"/>
</dbReference>
<keyword evidence="3" id="KW-0805">Transcription regulation</keyword>
<evidence type="ECO:0000256" key="5">
    <source>
        <dbReference type="ARBA" id="ARBA00023136"/>
    </source>
</evidence>
<keyword evidence="11" id="KW-1185">Reference proteome</keyword>
<evidence type="ECO:0000313" key="10">
    <source>
        <dbReference type="EMBL" id="MBD2863222.1"/>
    </source>
</evidence>
<evidence type="ECO:0000256" key="2">
    <source>
        <dbReference type="ARBA" id="ARBA00022729"/>
    </source>
</evidence>